<evidence type="ECO:0000313" key="3">
    <source>
        <dbReference type="Proteomes" id="UP000054399"/>
    </source>
</evidence>
<feature type="compositionally biased region" description="Basic and acidic residues" evidence="1">
    <location>
        <begin position="272"/>
        <end position="282"/>
    </location>
</feature>
<dbReference type="Proteomes" id="UP000054399">
    <property type="component" value="Unassembled WGS sequence"/>
</dbReference>
<evidence type="ECO:0000313" key="2">
    <source>
        <dbReference type="EMBL" id="KAL0252809.1"/>
    </source>
</evidence>
<evidence type="ECO:0000256" key="1">
    <source>
        <dbReference type="SAM" id="MobiDB-lite"/>
    </source>
</evidence>
<feature type="compositionally biased region" description="Low complexity" evidence="1">
    <location>
        <begin position="311"/>
        <end position="332"/>
    </location>
</feature>
<comment type="caution">
    <text evidence="2">The sequence shown here is derived from an EMBL/GenBank/DDBJ whole genome shotgun (WGS) entry which is preliminary data.</text>
</comment>
<feature type="region of interest" description="Disordered" evidence="1">
    <location>
        <begin position="1"/>
        <end position="40"/>
    </location>
</feature>
<evidence type="ECO:0008006" key="4">
    <source>
        <dbReference type="Google" id="ProtNLM"/>
    </source>
</evidence>
<protein>
    <recommendedName>
        <fullName evidence="4">Sld7 C-terminal domain-containing protein</fullName>
    </recommendedName>
</protein>
<feature type="compositionally biased region" description="Polar residues" evidence="1">
    <location>
        <begin position="20"/>
        <end position="34"/>
    </location>
</feature>
<reference evidence="3" key="1">
    <citation type="submission" date="2015-01" db="EMBL/GenBank/DDBJ databases">
        <title>The Genome Sequence of Cryptococcus gattii MMRL2647.</title>
        <authorList>
            <consortium name="The Broad Institute Genomics Platform"/>
            <person name="Cuomo C."/>
            <person name="Litvintseva A."/>
            <person name="Chen Y."/>
            <person name="Heitman J."/>
            <person name="Sun S."/>
            <person name="Springer D."/>
            <person name="Dromer F."/>
            <person name="Young S."/>
            <person name="Zeng Q."/>
            <person name="Gargeya S."/>
            <person name="Abouelleil A."/>
            <person name="Alvarado L."/>
            <person name="Chapman S.B."/>
            <person name="Gainer-Dewar J."/>
            <person name="Goldberg J."/>
            <person name="Griggs A."/>
            <person name="Gujja S."/>
            <person name="Hansen M."/>
            <person name="Howarth C."/>
            <person name="Imamovic A."/>
            <person name="Larimer J."/>
            <person name="Murphy C."/>
            <person name="Naylor J."/>
            <person name="Pearson M."/>
            <person name="Priest M."/>
            <person name="Roberts A."/>
            <person name="Saif S."/>
            <person name="Shea T."/>
            <person name="Sykes S."/>
            <person name="Wortman J."/>
            <person name="Nusbaum C."/>
            <person name="Birren B."/>
        </authorList>
    </citation>
    <scope>NUCLEOTIDE SEQUENCE [LARGE SCALE GENOMIC DNA]</scope>
    <source>
        <strain evidence="3">IND107</strain>
    </source>
</reference>
<dbReference type="GeneID" id="91989059"/>
<organism evidence="2 3">
    <name type="scientific">Cryptococcus tetragattii IND107</name>
    <dbReference type="NCBI Taxonomy" id="1296105"/>
    <lineage>
        <taxon>Eukaryota</taxon>
        <taxon>Fungi</taxon>
        <taxon>Dikarya</taxon>
        <taxon>Basidiomycota</taxon>
        <taxon>Agaricomycotina</taxon>
        <taxon>Tremellomycetes</taxon>
        <taxon>Tremellales</taxon>
        <taxon>Cryptococcaceae</taxon>
        <taxon>Cryptococcus</taxon>
        <taxon>Cryptococcus gattii species complex</taxon>
    </lineage>
</organism>
<dbReference type="EMBL" id="ATAM02000003">
    <property type="protein sequence ID" value="KAL0252809.1"/>
    <property type="molecule type" value="Genomic_DNA"/>
</dbReference>
<keyword evidence="3" id="KW-1185">Reference proteome</keyword>
<sequence>MAVFHPGPSPSRNPFARPNSVPQGDSFSKSTILPSPSHKRPTLTAIVNDVDKSLGDGIMATPSDKKVISTNGTPKSSWRLLWRGGLELGKEGWRLEGITFFALLSFSAPTPTATPFNPFSFPTPPPSFSPVPSSPFHSLPGGTVDICLSLESMKGRKFLQVRGLVPLPEDELLEGESEEDSTGGVQVAIAPEAYLLVAYFTGLLCREGKLSNSGRTLCAVVIGLGDEEVDATPKSTILIYGQLRNQSTTSSDEDKTRQGALRLLVGRKRLPRPPDNEKRIRPGEPLPRAPLFLPPENKKPFRPFARTLSHSSSTSIYAPPPSASAVVPLSRPGPAPISGRTPGRRGEKRARQNGNDEQRKRRTGKVTGAPEKIDLPFDVADQSKEDGERRERSAVPSEHSRLAASTSQMSIVASEGLPEEEEDIFGLRPASIAPSMSRVPSAGGRSSVAGDKVVEGEDNFEEIAGVGNAKRARVPQQVLDNKASIRKQTLLLLEERGVSRTNDLFKEIFGITTKGVYFAFRDRLDEATLSKPDIHRVILGHLDMYLPTSPSRQTHLGKTIFEDEKPSSESAGREVCIIGEQSLYLQGYYDGRVKLEPVVE</sequence>
<proteinExistence type="predicted"/>
<feature type="compositionally biased region" description="Basic and acidic residues" evidence="1">
    <location>
        <begin position="371"/>
        <end position="401"/>
    </location>
</feature>
<feature type="region of interest" description="Disordered" evidence="1">
    <location>
        <begin position="245"/>
        <end position="409"/>
    </location>
</feature>
<dbReference type="RefSeq" id="XP_066615529.1">
    <property type="nucleotide sequence ID" value="XM_066756752.1"/>
</dbReference>
<gene>
    <name evidence="2" type="ORF">I308_102201</name>
</gene>
<name>A0ABR3BWP8_9TREE</name>
<reference evidence="2 3" key="2">
    <citation type="submission" date="2024-01" db="EMBL/GenBank/DDBJ databases">
        <title>Comparative genomics of Cryptococcus and Kwoniella reveals pathogenesis evolution and contrasting modes of karyotype evolution via chromosome fusion or intercentromeric recombination.</title>
        <authorList>
            <person name="Coelho M.A."/>
            <person name="David-Palma M."/>
            <person name="Shea T."/>
            <person name="Bowers K."/>
            <person name="Mcginley-Smith S."/>
            <person name="Mohammad A.W."/>
            <person name="Gnirke A."/>
            <person name="Yurkov A.M."/>
            <person name="Nowrousian M."/>
            <person name="Sun S."/>
            <person name="Cuomo C.A."/>
            <person name="Heitman J."/>
        </authorList>
    </citation>
    <scope>NUCLEOTIDE SEQUENCE [LARGE SCALE GENOMIC DNA]</scope>
    <source>
        <strain evidence="2 3">IND107</strain>
    </source>
</reference>
<accession>A0ABR3BWP8</accession>